<comment type="caution">
    <text evidence="2">The sequence shown here is derived from an EMBL/GenBank/DDBJ whole genome shotgun (WGS) entry which is preliminary data.</text>
</comment>
<dbReference type="AlphaFoldDB" id="A0A8J3TSZ7"/>
<dbReference type="EMBL" id="BOOO01000035">
    <property type="protein sequence ID" value="GII32485.1"/>
    <property type="molecule type" value="Genomic_DNA"/>
</dbReference>
<dbReference type="GO" id="GO:0003677">
    <property type="term" value="F:DNA binding"/>
    <property type="evidence" value="ECO:0007669"/>
    <property type="project" value="InterPro"/>
</dbReference>
<gene>
    <name evidence="2" type="ORF">Pmi06nite_59270</name>
</gene>
<organism evidence="2 3">
    <name type="scientific">Planotetraspora mira</name>
    <dbReference type="NCBI Taxonomy" id="58121"/>
    <lineage>
        <taxon>Bacteria</taxon>
        <taxon>Bacillati</taxon>
        <taxon>Actinomycetota</taxon>
        <taxon>Actinomycetes</taxon>
        <taxon>Streptosporangiales</taxon>
        <taxon>Streptosporangiaceae</taxon>
        <taxon>Planotetraspora</taxon>
    </lineage>
</organism>
<protein>
    <submittedName>
        <fullName evidence="2">Transcriptional regulator</fullName>
    </submittedName>
</protein>
<dbReference type="PANTHER" id="PTHR35010:SF2">
    <property type="entry name" value="BLL4672 PROTEIN"/>
    <property type="match status" value="1"/>
</dbReference>
<dbReference type="SUPFAM" id="SSF47413">
    <property type="entry name" value="lambda repressor-like DNA-binding domains"/>
    <property type="match status" value="1"/>
</dbReference>
<dbReference type="InterPro" id="IPR041413">
    <property type="entry name" value="MLTR_LBD"/>
</dbReference>
<name>A0A8J3TSZ7_9ACTN</name>
<dbReference type="Gene3D" id="3.30.450.180">
    <property type="match status" value="1"/>
</dbReference>
<dbReference type="InterPro" id="IPR010982">
    <property type="entry name" value="Lambda_DNA-bd_dom_sf"/>
</dbReference>
<reference evidence="2 3" key="1">
    <citation type="submission" date="2021-01" db="EMBL/GenBank/DDBJ databases">
        <title>Whole genome shotgun sequence of Planotetraspora mira NBRC 15435.</title>
        <authorList>
            <person name="Komaki H."/>
            <person name="Tamura T."/>
        </authorList>
    </citation>
    <scope>NUCLEOTIDE SEQUENCE [LARGE SCALE GENOMIC DNA]</scope>
    <source>
        <strain evidence="2 3">NBRC 15435</strain>
    </source>
</reference>
<evidence type="ECO:0000313" key="3">
    <source>
        <dbReference type="Proteomes" id="UP000650628"/>
    </source>
</evidence>
<accession>A0A8J3TSZ7</accession>
<dbReference type="PANTHER" id="PTHR35010">
    <property type="entry name" value="BLL4672 PROTEIN-RELATED"/>
    <property type="match status" value="1"/>
</dbReference>
<dbReference type="Pfam" id="PF17765">
    <property type="entry name" value="MLTR_LBD"/>
    <property type="match status" value="1"/>
</dbReference>
<feature type="domain" description="MmyB-like transcription regulator ligand binding" evidence="1">
    <location>
        <begin position="60"/>
        <end position="222"/>
    </location>
</feature>
<dbReference type="Gene3D" id="1.10.260.40">
    <property type="entry name" value="lambda repressor-like DNA-binding domains"/>
    <property type="match status" value="1"/>
</dbReference>
<dbReference type="CDD" id="cd00093">
    <property type="entry name" value="HTH_XRE"/>
    <property type="match status" value="1"/>
</dbReference>
<proteinExistence type="predicted"/>
<dbReference type="InterPro" id="IPR001387">
    <property type="entry name" value="Cro/C1-type_HTH"/>
</dbReference>
<keyword evidence="3" id="KW-1185">Reference proteome</keyword>
<sequence length="230" mass="26277">MLAGLSIDYYTRLEQGRERHPSAQVLNALAQVLQLSPEATEYLHELAHPRACRRGPIDQVNPTVAHLAKDLHHWVVFTTNRCMDVPFRNPLAAALHGGLKYSDNLVRLVFLDPASREFYLDWEREARFRVAHVRAAAGAECDDRRVLALVDELSLISEDFRRIWDRYDVRVRTNESIRYRHHKVGEITLLYETFAINSSPGQNLVIGRAEPGSPSEHALNRLRALVDDHG</sequence>
<evidence type="ECO:0000259" key="1">
    <source>
        <dbReference type="Pfam" id="PF17765"/>
    </source>
</evidence>
<dbReference type="Proteomes" id="UP000650628">
    <property type="component" value="Unassembled WGS sequence"/>
</dbReference>
<evidence type="ECO:0000313" key="2">
    <source>
        <dbReference type="EMBL" id="GII32485.1"/>
    </source>
</evidence>
<dbReference type="Pfam" id="PF13560">
    <property type="entry name" value="HTH_31"/>
    <property type="match status" value="1"/>
</dbReference>